<dbReference type="OrthoDB" id="6538282at2"/>
<comment type="similarity">
    <text evidence="2">Belongs to the UPF0702 family.</text>
</comment>
<comment type="caution">
    <text evidence="9">The sequence shown here is derived from an EMBL/GenBank/DDBJ whole genome shotgun (WGS) entry which is preliminary data.</text>
</comment>
<dbReference type="Pfam" id="PF04239">
    <property type="entry name" value="DUF421"/>
    <property type="match status" value="1"/>
</dbReference>
<dbReference type="GO" id="GO:0005886">
    <property type="term" value="C:plasma membrane"/>
    <property type="evidence" value="ECO:0007669"/>
    <property type="project" value="UniProtKB-SubCell"/>
</dbReference>
<feature type="domain" description="YetF C-terminal" evidence="8">
    <location>
        <begin position="100"/>
        <end position="179"/>
    </location>
</feature>
<evidence type="ECO:0000256" key="7">
    <source>
        <dbReference type="SAM" id="Phobius"/>
    </source>
</evidence>
<dbReference type="RefSeq" id="WP_133578185.1">
    <property type="nucleotide sequence ID" value="NZ_SNYC01000009.1"/>
</dbReference>
<proteinExistence type="inferred from homology"/>
<feature type="transmembrane region" description="Helical" evidence="7">
    <location>
        <begin position="52"/>
        <end position="71"/>
    </location>
</feature>
<dbReference type="PANTHER" id="PTHR34582:SF6">
    <property type="entry name" value="UPF0702 TRANSMEMBRANE PROTEIN YCAP"/>
    <property type="match status" value="1"/>
</dbReference>
<keyword evidence="6 7" id="KW-0472">Membrane</keyword>
<keyword evidence="5 7" id="KW-1133">Transmembrane helix</keyword>
<evidence type="ECO:0000313" key="9">
    <source>
        <dbReference type="EMBL" id="TDQ06321.1"/>
    </source>
</evidence>
<sequence length="237" mass="26486">MDKLQIFDFHRIFIGDFPMLFLMEIVFRTGVMYIYTILLLRFLGKRSMGQLSTLEVAIIICFGSAVGDPMMGADVPLLHGMVVITTVGLLQTGMERLINRHRKMETLMEGKPDCLVNDGLVVYENLKVNNLSQEDLFRSLRSNQVDHLGEVKMALFETSGYISVSFHAPKNIKPGLPVVPRELLDPNSLFDGADRVPDARKYSCTNCGYTKGFSSSEYFGSCLSCSCTCWVKAGLSE</sequence>
<keyword evidence="3" id="KW-1003">Cell membrane</keyword>
<dbReference type="Gene3D" id="3.30.240.20">
    <property type="entry name" value="bsu07140 like domains"/>
    <property type="match status" value="1"/>
</dbReference>
<comment type="subcellular location">
    <subcellularLocation>
        <location evidence="1">Cell membrane</location>
        <topology evidence="1">Multi-pass membrane protein</topology>
    </subcellularLocation>
</comment>
<dbReference type="InterPro" id="IPR023090">
    <property type="entry name" value="UPF0702_alpha/beta_dom_sf"/>
</dbReference>
<feature type="transmembrane region" description="Helical" evidence="7">
    <location>
        <begin position="20"/>
        <end position="40"/>
    </location>
</feature>
<evidence type="ECO:0000256" key="2">
    <source>
        <dbReference type="ARBA" id="ARBA00006448"/>
    </source>
</evidence>
<organism evidence="9 10">
    <name type="scientific">Pedobacter metabolipauper</name>
    <dbReference type="NCBI Taxonomy" id="425513"/>
    <lineage>
        <taxon>Bacteria</taxon>
        <taxon>Pseudomonadati</taxon>
        <taxon>Bacteroidota</taxon>
        <taxon>Sphingobacteriia</taxon>
        <taxon>Sphingobacteriales</taxon>
        <taxon>Sphingobacteriaceae</taxon>
        <taxon>Pedobacter</taxon>
    </lineage>
</organism>
<dbReference type="PANTHER" id="PTHR34582">
    <property type="entry name" value="UPF0702 TRANSMEMBRANE PROTEIN YCAP"/>
    <property type="match status" value="1"/>
</dbReference>
<dbReference type="InterPro" id="IPR007353">
    <property type="entry name" value="DUF421"/>
</dbReference>
<evidence type="ECO:0000256" key="4">
    <source>
        <dbReference type="ARBA" id="ARBA00022692"/>
    </source>
</evidence>
<protein>
    <submittedName>
        <fullName evidence="9">Uncharacterized membrane protein YcaP (DUF421 family)</fullName>
    </submittedName>
</protein>
<feature type="transmembrane region" description="Helical" evidence="7">
    <location>
        <begin position="77"/>
        <end position="94"/>
    </location>
</feature>
<dbReference type="AlphaFoldDB" id="A0A4R6SP15"/>
<evidence type="ECO:0000256" key="1">
    <source>
        <dbReference type="ARBA" id="ARBA00004651"/>
    </source>
</evidence>
<evidence type="ECO:0000256" key="5">
    <source>
        <dbReference type="ARBA" id="ARBA00022989"/>
    </source>
</evidence>
<reference evidence="9 10" key="1">
    <citation type="submission" date="2019-03" db="EMBL/GenBank/DDBJ databases">
        <title>Genomic Encyclopedia of Archaeal and Bacterial Type Strains, Phase II (KMG-II): from individual species to whole genera.</title>
        <authorList>
            <person name="Goeker M."/>
        </authorList>
    </citation>
    <scope>NUCLEOTIDE SEQUENCE [LARGE SCALE GENOMIC DNA]</scope>
    <source>
        <strain evidence="9 10">DSM 19035</strain>
    </source>
</reference>
<accession>A0A4R6SP15</accession>
<evidence type="ECO:0000259" key="8">
    <source>
        <dbReference type="Pfam" id="PF04239"/>
    </source>
</evidence>
<evidence type="ECO:0000313" key="10">
    <source>
        <dbReference type="Proteomes" id="UP000295620"/>
    </source>
</evidence>
<keyword evidence="10" id="KW-1185">Reference proteome</keyword>
<name>A0A4R6SP15_9SPHI</name>
<dbReference type="Proteomes" id="UP000295620">
    <property type="component" value="Unassembled WGS sequence"/>
</dbReference>
<dbReference type="EMBL" id="SNYC01000009">
    <property type="protein sequence ID" value="TDQ06321.1"/>
    <property type="molecule type" value="Genomic_DNA"/>
</dbReference>
<evidence type="ECO:0000256" key="6">
    <source>
        <dbReference type="ARBA" id="ARBA00023136"/>
    </source>
</evidence>
<keyword evidence="4 7" id="KW-0812">Transmembrane</keyword>
<evidence type="ECO:0000256" key="3">
    <source>
        <dbReference type="ARBA" id="ARBA00022475"/>
    </source>
</evidence>
<gene>
    <name evidence="9" type="ORF">ATK78_4391</name>
</gene>